<dbReference type="CDD" id="cd00200">
    <property type="entry name" value="WD40"/>
    <property type="match status" value="1"/>
</dbReference>
<dbReference type="PROSITE" id="PS50294">
    <property type="entry name" value="WD_REPEATS_REGION"/>
    <property type="match status" value="4"/>
</dbReference>
<dbReference type="InterPro" id="IPR051179">
    <property type="entry name" value="WD_repeat_multifunction"/>
</dbReference>
<dbReference type="AlphaFoldDB" id="A0A4P9ZYF2"/>
<feature type="repeat" description="WD" evidence="5">
    <location>
        <begin position="319"/>
        <end position="360"/>
    </location>
</feature>
<dbReference type="SMART" id="SM00320">
    <property type="entry name" value="WD40"/>
    <property type="match status" value="8"/>
</dbReference>
<dbReference type="STRING" id="215637.A0A4P9ZYF2"/>
<protein>
    <submittedName>
        <fullName evidence="7">WD40-repeat-containing domain protein</fullName>
    </submittedName>
</protein>
<keyword evidence="8" id="KW-1185">Reference proteome</keyword>
<feature type="region of interest" description="Disordered" evidence="6">
    <location>
        <begin position="1"/>
        <end position="49"/>
    </location>
</feature>
<evidence type="ECO:0000256" key="2">
    <source>
        <dbReference type="ARBA" id="ARBA00022490"/>
    </source>
</evidence>
<dbReference type="InterPro" id="IPR001680">
    <property type="entry name" value="WD40_rpt"/>
</dbReference>
<evidence type="ECO:0000256" key="1">
    <source>
        <dbReference type="ARBA" id="ARBA00004496"/>
    </source>
</evidence>
<feature type="repeat" description="WD" evidence="5">
    <location>
        <begin position="146"/>
        <end position="187"/>
    </location>
</feature>
<reference evidence="8" key="1">
    <citation type="journal article" date="2018" name="Nat. Microbiol.">
        <title>Leveraging single-cell genomics to expand the fungal tree of life.</title>
        <authorList>
            <person name="Ahrendt S.R."/>
            <person name="Quandt C.A."/>
            <person name="Ciobanu D."/>
            <person name="Clum A."/>
            <person name="Salamov A."/>
            <person name="Andreopoulos B."/>
            <person name="Cheng J.F."/>
            <person name="Woyke T."/>
            <person name="Pelin A."/>
            <person name="Henrissat B."/>
            <person name="Reynolds N.K."/>
            <person name="Benny G.L."/>
            <person name="Smith M.E."/>
            <person name="James T.Y."/>
            <person name="Grigoriev I.V."/>
        </authorList>
    </citation>
    <scope>NUCLEOTIDE SEQUENCE [LARGE SCALE GENOMIC DNA]</scope>
    <source>
        <strain evidence="8">RSA 468</strain>
    </source>
</reference>
<dbReference type="Pfam" id="PF00400">
    <property type="entry name" value="WD40"/>
    <property type="match status" value="8"/>
</dbReference>
<sequence>MQRMSPEAEGAPEHLEPDEIADEFEPLPTDDPNYISESDGEDNGNNELEFKDDSVQGFFAHKEPVYSVDLHPTDDTLVLTGGGDDKAYLWRRDTGEAVHPGNALDGFTDSVTAVGFNVDGSLMAAAGLDGQVRVWATATGQLTAALEGPSADVNWIEWHGKGNILLAGSADGTMWMWLLPSGQFMQVFSGHAESVTCGKFTPDGKTIVSGADNGSLIIWDPKTASAIHRLSGADDARFHSETITCVGITADSTLAMTGSSDHTARLVHIQNGNIVGSLGGHTESIETVGFSPVLPFAATGSVDCTVNIWDTQTLRLRQTVRHDGPVTKLQWHATSPLMTTSSGDGTVRVWDARTGQCEQKWVGHEDVILDFAQTRDGRTVVTGSDDGCSLVFNY</sequence>
<dbReference type="InterPro" id="IPR015943">
    <property type="entry name" value="WD40/YVTN_repeat-like_dom_sf"/>
</dbReference>
<dbReference type="EMBL" id="ML002335">
    <property type="protein sequence ID" value="RKP38736.1"/>
    <property type="molecule type" value="Genomic_DNA"/>
</dbReference>
<feature type="repeat" description="WD" evidence="5">
    <location>
        <begin position="104"/>
        <end position="145"/>
    </location>
</feature>
<dbReference type="GO" id="GO:0005737">
    <property type="term" value="C:cytoplasm"/>
    <property type="evidence" value="ECO:0007669"/>
    <property type="project" value="UniProtKB-SubCell"/>
</dbReference>
<evidence type="ECO:0000256" key="3">
    <source>
        <dbReference type="ARBA" id="ARBA00022574"/>
    </source>
</evidence>
<keyword evidence="2" id="KW-0963">Cytoplasm</keyword>
<dbReference type="PROSITE" id="PS00678">
    <property type="entry name" value="WD_REPEATS_1"/>
    <property type="match status" value="2"/>
</dbReference>
<evidence type="ECO:0000313" key="8">
    <source>
        <dbReference type="Proteomes" id="UP000268162"/>
    </source>
</evidence>
<proteinExistence type="predicted"/>
<organism evidence="7 8">
    <name type="scientific">Dimargaris cristalligena</name>
    <dbReference type="NCBI Taxonomy" id="215637"/>
    <lineage>
        <taxon>Eukaryota</taxon>
        <taxon>Fungi</taxon>
        <taxon>Fungi incertae sedis</taxon>
        <taxon>Zoopagomycota</taxon>
        <taxon>Kickxellomycotina</taxon>
        <taxon>Dimargaritomycetes</taxon>
        <taxon>Dimargaritales</taxon>
        <taxon>Dimargaritaceae</taxon>
        <taxon>Dimargaris</taxon>
    </lineage>
</organism>
<dbReference type="PRINTS" id="PR00320">
    <property type="entry name" value="GPROTEINBRPT"/>
</dbReference>
<dbReference type="Proteomes" id="UP000268162">
    <property type="component" value="Unassembled WGS sequence"/>
</dbReference>
<feature type="repeat" description="WD" evidence="5">
    <location>
        <begin position="188"/>
        <end position="229"/>
    </location>
</feature>
<dbReference type="PROSITE" id="PS50082">
    <property type="entry name" value="WD_REPEATS_2"/>
    <property type="match status" value="6"/>
</dbReference>
<name>A0A4P9ZYF2_9FUNG</name>
<keyword evidence="4" id="KW-0677">Repeat</keyword>
<accession>A0A4P9ZYF2</accession>
<dbReference type="PANTHER" id="PTHR19857">
    <property type="entry name" value="MITOCHONDRIAL DIVISION PROTEIN 1-RELATED"/>
    <property type="match status" value="1"/>
</dbReference>
<comment type="subcellular location">
    <subcellularLocation>
        <location evidence="1">Cytoplasm</location>
    </subcellularLocation>
</comment>
<evidence type="ECO:0000313" key="7">
    <source>
        <dbReference type="EMBL" id="RKP38736.1"/>
    </source>
</evidence>
<dbReference type="SUPFAM" id="SSF50978">
    <property type="entry name" value="WD40 repeat-like"/>
    <property type="match status" value="1"/>
</dbReference>
<dbReference type="InterPro" id="IPR036322">
    <property type="entry name" value="WD40_repeat_dom_sf"/>
</dbReference>
<dbReference type="PANTHER" id="PTHR19857:SF8">
    <property type="entry name" value="ANGIO-ASSOCIATED MIGRATORY CELL PROTEIN"/>
    <property type="match status" value="1"/>
</dbReference>
<dbReference type="InterPro" id="IPR019775">
    <property type="entry name" value="WD40_repeat_CS"/>
</dbReference>
<feature type="repeat" description="WD" evidence="5">
    <location>
        <begin position="278"/>
        <end position="319"/>
    </location>
</feature>
<gene>
    <name evidence="7" type="ORF">BJ085DRAFT_41710</name>
</gene>
<keyword evidence="3 5" id="KW-0853">WD repeat</keyword>
<evidence type="ECO:0000256" key="4">
    <source>
        <dbReference type="ARBA" id="ARBA00022737"/>
    </source>
</evidence>
<dbReference type="FunFam" id="2.130.10.10:FF:000074">
    <property type="entry name" value="Angio-associated migratory cell protein-like protein"/>
    <property type="match status" value="1"/>
</dbReference>
<feature type="repeat" description="WD" evidence="5">
    <location>
        <begin position="58"/>
        <end position="100"/>
    </location>
</feature>
<evidence type="ECO:0000256" key="6">
    <source>
        <dbReference type="SAM" id="MobiDB-lite"/>
    </source>
</evidence>
<dbReference type="Gene3D" id="2.130.10.10">
    <property type="entry name" value="YVTN repeat-like/Quinoprotein amine dehydrogenase"/>
    <property type="match status" value="1"/>
</dbReference>
<evidence type="ECO:0000256" key="5">
    <source>
        <dbReference type="PROSITE-ProRule" id="PRU00221"/>
    </source>
</evidence>
<dbReference type="InterPro" id="IPR020472">
    <property type="entry name" value="WD40_PAC1"/>
</dbReference>